<feature type="domain" description="DM13" evidence="2">
    <location>
        <begin position="26"/>
        <end position="141"/>
    </location>
</feature>
<dbReference type="Proteomes" id="UP000663935">
    <property type="component" value="Chromosome"/>
</dbReference>
<dbReference type="Pfam" id="PF10517">
    <property type="entry name" value="DM13"/>
    <property type="match status" value="1"/>
</dbReference>
<keyword evidence="1" id="KW-0732">Signal</keyword>
<dbReference type="Pfam" id="PF18962">
    <property type="entry name" value="Por_Secre_tail"/>
    <property type="match status" value="1"/>
</dbReference>
<protein>
    <submittedName>
        <fullName evidence="3">DM13 domain-containing protein</fullName>
    </submittedName>
</protein>
<dbReference type="EMBL" id="CP071795">
    <property type="protein sequence ID" value="QTD38818.1"/>
    <property type="molecule type" value="Genomic_DNA"/>
</dbReference>
<dbReference type="InterPro" id="IPR019545">
    <property type="entry name" value="DM13_domain"/>
</dbReference>
<dbReference type="PROSITE" id="PS51549">
    <property type="entry name" value="DM13"/>
    <property type="match status" value="1"/>
</dbReference>
<reference evidence="3 4" key="1">
    <citation type="submission" date="2021-03" db="EMBL/GenBank/DDBJ databases">
        <title>Complete genome of Polaribacter_sp.G4M1.</title>
        <authorList>
            <person name="Jeong S.W."/>
            <person name="Bae J.W."/>
        </authorList>
    </citation>
    <scope>NUCLEOTIDE SEQUENCE [LARGE SCALE GENOMIC DNA]</scope>
    <source>
        <strain evidence="3 4">G4M1</strain>
    </source>
</reference>
<dbReference type="InterPro" id="IPR026444">
    <property type="entry name" value="Secre_tail"/>
</dbReference>
<organism evidence="3 4">
    <name type="scientific">Polaribacter batillariae</name>
    <dbReference type="NCBI Taxonomy" id="2808900"/>
    <lineage>
        <taxon>Bacteria</taxon>
        <taxon>Pseudomonadati</taxon>
        <taxon>Bacteroidota</taxon>
        <taxon>Flavobacteriia</taxon>
        <taxon>Flavobacteriales</taxon>
        <taxon>Flavobacteriaceae</taxon>
    </lineage>
</organism>
<proteinExistence type="predicted"/>
<gene>
    <name evidence="3" type="ORF">JL193_06045</name>
</gene>
<keyword evidence="4" id="KW-1185">Reference proteome</keyword>
<sequence>MKTTLLTLFFSLIFSQINGQCSENVTNFGNNTSITSYNISGNVSVTLNTNNTVTLNLASNFKTASGPDVRAYLVNRNGKTDAQLRNSLINNLDNFQFGLINSSGAQTFTVAIPSGKDITKFDTVFFYCLQFNAFWDFGSITPFNNNTCSVLSVKNTVLEKTKVYPNPAKNKIHIENIEANSAEIRIFNVLGKQVFYQKKNKKKP</sequence>
<evidence type="ECO:0000256" key="1">
    <source>
        <dbReference type="ARBA" id="ARBA00022729"/>
    </source>
</evidence>
<evidence type="ECO:0000313" key="3">
    <source>
        <dbReference type="EMBL" id="QTD38818.1"/>
    </source>
</evidence>
<evidence type="ECO:0000259" key="2">
    <source>
        <dbReference type="PROSITE" id="PS51549"/>
    </source>
</evidence>
<evidence type="ECO:0000313" key="4">
    <source>
        <dbReference type="Proteomes" id="UP000663935"/>
    </source>
</evidence>
<dbReference type="NCBIfam" id="TIGR04183">
    <property type="entry name" value="Por_Secre_tail"/>
    <property type="match status" value="1"/>
</dbReference>
<name>A0ABX7T168_9FLAO</name>
<accession>A0ABX7T168</accession>